<proteinExistence type="predicted"/>
<dbReference type="PRINTS" id="PR00059">
    <property type="entry name" value="RIBOSOMALL6"/>
</dbReference>
<reference evidence="4 5" key="1">
    <citation type="journal article" date="2012" name="Mol. Biol. Evol.">
        <title>Genome reduction and co-evolution between the primary and secondary bacterial symbionts of psyllids.</title>
        <authorList>
            <person name="Sloan D.B."/>
            <person name="Moran N.A."/>
        </authorList>
    </citation>
    <scope>NUCLEOTIDE SEQUENCE [LARGE SCALE GENOMIC DNA]</scope>
    <source>
        <strain evidence="4 5">CE</strain>
    </source>
</reference>
<dbReference type="PATRIC" id="fig|1202536.3.peg.151"/>
<evidence type="ECO:0000256" key="2">
    <source>
        <dbReference type="ARBA" id="ARBA00023274"/>
    </source>
</evidence>
<gene>
    <name evidence="4" type="primary">rplF</name>
    <name evidence="4" type="ORF">A33U_0179</name>
</gene>
<dbReference type="RefSeq" id="WP_014886927.1">
    <property type="nucleotide sequence ID" value="NC_018414.1"/>
</dbReference>
<dbReference type="Proteomes" id="UP000003932">
    <property type="component" value="Chromosome"/>
</dbReference>
<dbReference type="GO" id="GO:0003735">
    <property type="term" value="F:structural constituent of ribosome"/>
    <property type="evidence" value="ECO:0007669"/>
    <property type="project" value="InterPro"/>
</dbReference>
<dbReference type="OrthoDB" id="6183423at2"/>
<dbReference type="InterPro" id="IPR000702">
    <property type="entry name" value="Ribosomal_uL6-like"/>
</dbReference>
<dbReference type="SUPFAM" id="SSF56053">
    <property type="entry name" value="Ribosomal protein L6"/>
    <property type="match status" value="1"/>
</dbReference>
<dbReference type="HOGENOM" id="CLU_065464_1_2_6"/>
<dbReference type="KEGG" id="cru:A33U_0179"/>
<accession>J7GW40</accession>
<evidence type="ECO:0000256" key="3">
    <source>
        <dbReference type="ARBA" id="ARBA00035454"/>
    </source>
</evidence>
<dbReference type="PIRSF" id="PIRSF002162">
    <property type="entry name" value="Ribosomal_L6"/>
    <property type="match status" value="1"/>
</dbReference>
<dbReference type="InterPro" id="IPR019906">
    <property type="entry name" value="Ribosomal_uL6_bac-type"/>
</dbReference>
<dbReference type="GO" id="GO:0005840">
    <property type="term" value="C:ribosome"/>
    <property type="evidence" value="ECO:0007669"/>
    <property type="project" value="UniProtKB-KW"/>
</dbReference>
<keyword evidence="2" id="KW-0687">Ribonucleoprotein</keyword>
<name>J7GW40_CARRU</name>
<dbReference type="AlphaFoldDB" id="J7GW40"/>
<dbReference type="EMBL" id="CP003541">
    <property type="protein sequence ID" value="AFP83626.1"/>
    <property type="molecule type" value="Genomic_DNA"/>
</dbReference>
<sequence length="166" mass="19855">MKIVKINFYYLIKNNIIFFKKKYFGFLKIPKDISILKNNKFIEIKSFSEEKKNVNSFYKSLFNILKGLDSPWEIILEISGIGYKVYIKEKFLIFNLGFSKEKILIIPNYIKTSIIKNKINLFSIYKDKLGLFANKIILIKKYNPYKKKGIFFINNFFLKKSNKKKQ</sequence>
<evidence type="ECO:0000256" key="1">
    <source>
        <dbReference type="ARBA" id="ARBA00022980"/>
    </source>
</evidence>
<dbReference type="STRING" id="1202536.A33U_0179"/>
<dbReference type="GO" id="GO:0006412">
    <property type="term" value="P:translation"/>
    <property type="evidence" value="ECO:0007669"/>
    <property type="project" value="InterPro"/>
</dbReference>
<keyword evidence="1 4" id="KW-0689">Ribosomal protein</keyword>
<dbReference type="GO" id="GO:0019843">
    <property type="term" value="F:rRNA binding"/>
    <property type="evidence" value="ECO:0007669"/>
    <property type="project" value="InterPro"/>
</dbReference>
<evidence type="ECO:0000313" key="4">
    <source>
        <dbReference type="EMBL" id="AFP83626.1"/>
    </source>
</evidence>
<organism evidence="4 5">
    <name type="scientific">Candidatus Carsonella ruddii CE isolate Thao2000</name>
    <dbReference type="NCBI Taxonomy" id="1202536"/>
    <lineage>
        <taxon>Bacteria</taxon>
        <taxon>Pseudomonadati</taxon>
        <taxon>Pseudomonadota</taxon>
        <taxon>Gammaproteobacteria</taxon>
        <taxon>Oceanospirillales</taxon>
        <taxon>Halomonadaceae</taxon>
        <taxon>Zymobacter group</taxon>
        <taxon>Candidatus Carsonella</taxon>
    </lineage>
</organism>
<dbReference type="Gene3D" id="3.90.930.12">
    <property type="entry name" value="Ribosomal protein L6, alpha-beta domain"/>
    <property type="match status" value="1"/>
</dbReference>
<dbReference type="InterPro" id="IPR036789">
    <property type="entry name" value="Ribosomal_uL6-like_a/b-dom_sf"/>
</dbReference>
<protein>
    <recommendedName>
        <fullName evidence="3">50S ribosomal protein L6</fullName>
    </recommendedName>
</protein>
<dbReference type="GO" id="GO:1990904">
    <property type="term" value="C:ribonucleoprotein complex"/>
    <property type="evidence" value="ECO:0007669"/>
    <property type="project" value="UniProtKB-KW"/>
</dbReference>
<evidence type="ECO:0000313" key="5">
    <source>
        <dbReference type="Proteomes" id="UP000003932"/>
    </source>
</evidence>